<reference evidence="3" key="1">
    <citation type="submission" date="2017-08" db="EMBL/GenBank/DDBJ databases">
        <authorList>
            <person name="Varghese N."/>
            <person name="Submissions S."/>
        </authorList>
    </citation>
    <scope>NUCLEOTIDE SEQUENCE [LARGE SCALE GENOMIC DNA]</scope>
    <source>
        <strain evidence="3">JA234</strain>
    </source>
</reference>
<dbReference type="GO" id="GO:0016740">
    <property type="term" value="F:transferase activity"/>
    <property type="evidence" value="ECO:0007669"/>
    <property type="project" value="UniProtKB-KW"/>
</dbReference>
<dbReference type="SUPFAM" id="SSF51161">
    <property type="entry name" value="Trimeric LpxA-like enzymes"/>
    <property type="match status" value="1"/>
</dbReference>
<dbReference type="EMBL" id="OAOQ01000021">
    <property type="protein sequence ID" value="SNX74312.1"/>
    <property type="molecule type" value="Genomic_DNA"/>
</dbReference>
<dbReference type="InterPro" id="IPR011004">
    <property type="entry name" value="Trimer_LpxA-like_sf"/>
</dbReference>
<dbReference type="OrthoDB" id="9815592at2"/>
<evidence type="ECO:0000256" key="1">
    <source>
        <dbReference type="ARBA" id="ARBA00007274"/>
    </source>
</evidence>
<dbReference type="InterPro" id="IPR050179">
    <property type="entry name" value="Trans_hexapeptide_repeat"/>
</dbReference>
<proteinExistence type="inferred from homology"/>
<evidence type="ECO:0000313" key="2">
    <source>
        <dbReference type="EMBL" id="SNX74312.1"/>
    </source>
</evidence>
<evidence type="ECO:0000313" key="3">
    <source>
        <dbReference type="Proteomes" id="UP000219467"/>
    </source>
</evidence>
<comment type="similarity">
    <text evidence="1">Belongs to the transferase hexapeptide repeat family.</text>
</comment>
<dbReference type="AlphaFoldDB" id="A0A285D3F6"/>
<dbReference type="Proteomes" id="UP000219467">
    <property type="component" value="Unassembled WGS sequence"/>
</dbReference>
<dbReference type="Gene3D" id="2.160.10.10">
    <property type="entry name" value="Hexapeptide repeat proteins"/>
    <property type="match status" value="1"/>
</dbReference>
<organism evidence="2 3">
    <name type="scientific">Cereibacter ovatus</name>
    <dbReference type="NCBI Taxonomy" id="439529"/>
    <lineage>
        <taxon>Bacteria</taxon>
        <taxon>Pseudomonadati</taxon>
        <taxon>Pseudomonadota</taxon>
        <taxon>Alphaproteobacteria</taxon>
        <taxon>Rhodobacterales</taxon>
        <taxon>Paracoccaceae</taxon>
        <taxon>Cereibacter</taxon>
    </lineage>
</organism>
<keyword evidence="2" id="KW-0808">Transferase</keyword>
<dbReference type="InterPro" id="IPR001451">
    <property type="entry name" value="Hexapep"/>
</dbReference>
<accession>A0A285D3F6</accession>
<name>A0A285D3F6_9RHOB</name>
<dbReference type="PANTHER" id="PTHR43300">
    <property type="entry name" value="ACETYLTRANSFERASE"/>
    <property type="match status" value="1"/>
</dbReference>
<keyword evidence="3" id="KW-1185">Reference proteome</keyword>
<sequence>MVQLPFDLKHSDLVALERVGLLLPGMRETKKLAETSRIEAPTTIIATIVPGAELRVGAFCSLSGGTLNNVHIGRYSNIAAGTIIGVHEHPTDWLTTSRAAYWPQVYGWDSLVAPDRMDEIRAGRRPFHKSCPITEIGNDVWIGQGCFIKSGVKIGHGAVIGARTTVTKDVPPYSVVLGTPGRVVRTRIPENLIERALATEWWRYSIYDLFAAPFDDVARALAVIEERIAEGAVQPYEAPVVTPADLAEPLALAARLAARFPAPLAAAE</sequence>
<dbReference type="RefSeq" id="WP_097031651.1">
    <property type="nucleotide sequence ID" value="NZ_OAOQ01000021.1"/>
</dbReference>
<dbReference type="PANTHER" id="PTHR43300:SF11">
    <property type="entry name" value="ACETYLTRANSFERASE RV3034C-RELATED"/>
    <property type="match status" value="1"/>
</dbReference>
<protein>
    <submittedName>
        <fullName evidence="2">Transferase family hexapeptide repeat protein</fullName>
    </submittedName>
</protein>
<dbReference type="Pfam" id="PF00132">
    <property type="entry name" value="Hexapep"/>
    <property type="match status" value="1"/>
</dbReference>
<gene>
    <name evidence="2" type="ORF">SAMN05878503_12149</name>
</gene>
<dbReference type="CDD" id="cd03349">
    <property type="entry name" value="LbH_XAT"/>
    <property type="match status" value="1"/>
</dbReference>